<protein>
    <submittedName>
        <fullName evidence="2">Uncharacterized protein</fullName>
    </submittedName>
</protein>
<feature type="region of interest" description="Disordered" evidence="1">
    <location>
        <begin position="148"/>
        <end position="177"/>
    </location>
</feature>
<feature type="compositionally biased region" description="Basic and acidic residues" evidence="1">
    <location>
        <begin position="14"/>
        <end position="29"/>
    </location>
</feature>
<dbReference type="EMBL" id="ML992502">
    <property type="protein sequence ID" value="KAF2226766.1"/>
    <property type="molecule type" value="Genomic_DNA"/>
</dbReference>
<feature type="compositionally biased region" description="Low complexity" evidence="1">
    <location>
        <begin position="194"/>
        <end position="203"/>
    </location>
</feature>
<dbReference type="OrthoDB" id="10374668at2759"/>
<feature type="region of interest" description="Disordered" evidence="1">
    <location>
        <begin position="190"/>
        <end position="239"/>
    </location>
</feature>
<organism evidence="2 3">
    <name type="scientific">Elsinoe ampelina</name>
    <dbReference type="NCBI Taxonomy" id="302913"/>
    <lineage>
        <taxon>Eukaryota</taxon>
        <taxon>Fungi</taxon>
        <taxon>Dikarya</taxon>
        <taxon>Ascomycota</taxon>
        <taxon>Pezizomycotina</taxon>
        <taxon>Dothideomycetes</taxon>
        <taxon>Dothideomycetidae</taxon>
        <taxon>Myriangiales</taxon>
        <taxon>Elsinoaceae</taxon>
        <taxon>Elsinoe</taxon>
    </lineage>
</organism>
<keyword evidence="3" id="KW-1185">Reference proteome</keyword>
<name>A0A6A6GM06_9PEZI</name>
<reference evidence="3" key="1">
    <citation type="journal article" date="2020" name="Stud. Mycol.">
        <title>101 Dothideomycetes genomes: A test case for predicting lifestyles and emergence of pathogens.</title>
        <authorList>
            <person name="Haridas S."/>
            <person name="Albert R."/>
            <person name="Binder M."/>
            <person name="Bloem J."/>
            <person name="LaButti K."/>
            <person name="Salamov A."/>
            <person name="Andreopoulos B."/>
            <person name="Baker S."/>
            <person name="Barry K."/>
            <person name="Bills G."/>
            <person name="Bluhm B."/>
            <person name="Cannon C."/>
            <person name="Castanera R."/>
            <person name="Culley D."/>
            <person name="Daum C."/>
            <person name="Ezra D."/>
            <person name="Gonzalez J."/>
            <person name="Henrissat B."/>
            <person name="Kuo A."/>
            <person name="Liang C."/>
            <person name="Lipzen A."/>
            <person name="Lutzoni F."/>
            <person name="Magnuson J."/>
            <person name="Mondo S."/>
            <person name="Nolan M."/>
            <person name="Ohm R."/>
            <person name="Pangilinan J."/>
            <person name="Park H.-J."/>
            <person name="Ramirez L."/>
            <person name="Alfaro M."/>
            <person name="Sun H."/>
            <person name="Tritt A."/>
            <person name="Yoshinaga Y."/>
            <person name="Zwiers L.-H."/>
            <person name="Turgeon B."/>
            <person name="Goodwin S."/>
            <person name="Spatafora J."/>
            <person name="Crous P."/>
            <person name="Grigoriev I."/>
        </authorList>
    </citation>
    <scope>NUCLEOTIDE SEQUENCE [LARGE SCALE GENOMIC DNA]</scope>
    <source>
        <strain evidence="3">CECT 20119</strain>
    </source>
</reference>
<proteinExistence type="predicted"/>
<feature type="compositionally biased region" description="Polar residues" evidence="1">
    <location>
        <begin position="69"/>
        <end position="79"/>
    </location>
</feature>
<sequence length="239" mass="27023">MAPARAKQRPQLIRADKVTKPVPKLRDQVTSRVTKKRATTKHVIYGVEKQVAKRNRKPADRGQPDLLLNTKSPSSTGTYPTWLSSLKHPLNDFSDNVPPRHENLGLFEGQERARRESVNTTESAVKTARFADLHERVMVWASRIENEPSRPMFSTGRNGGPTQAAQPGQDTRGQDIRFRPSKTIAALDSEEDVPIPSLSSSPVLHERYTGTVNRRRSARLMERKEAAEKSKKRNRRKTT</sequence>
<evidence type="ECO:0000256" key="1">
    <source>
        <dbReference type="SAM" id="MobiDB-lite"/>
    </source>
</evidence>
<dbReference type="Proteomes" id="UP000799538">
    <property type="component" value="Unassembled WGS sequence"/>
</dbReference>
<gene>
    <name evidence="2" type="ORF">BDZ85DRAFT_54456</name>
</gene>
<feature type="compositionally biased region" description="Basic residues" evidence="1">
    <location>
        <begin position="230"/>
        <end position="239"/>
    </location>
</feature>
<dbReference type="AlphaFoldDB" id="A0A6A6GM06"/>
<evidence type="ECO:0000313" key="3">
    <source>
        <dbReference type="Proteomes" id="UP000799538"/>
    </source>
</evidence>
<feature type="compositionally biased region" description="Polar residues" evidence="1">
    <location>
        <begin position="160"/>
        <end position="171"/>
    </location>
</feature>
<feature type="region of interest" description="Disordered" evidence="1">
    <location>
        <begin position="1"/>
        <end position="79"/>
    </location>
</feature>
<evidence type="ECO:0000313" key="2">
    <source>
        <dbReference type="EMBL" id="KAF2226766.1"/>
    </source>
</evidence>
<accession>A0A6A6GM06</accession>
<feature type="compositionally biased region" description="Basic and acidic residues" evidence="1">
    <location>
        <begin position="219"/>
        <end position="229"/>
    </location>
</feature>